<keyword evidence="14" id="KW-1133">Transmembrane helix</keyword>
<sequence>MNDNCPNNPALGTSYDFTLNNSSTVNKFFNVTSGYIRYGNKSAGFAVSKRGDSPTLQSKFYVMFGTVSVFMRAASGQGIISSIVLQSDDLDEIDWNFFGGNGTHIESNYCGKGNTTSVDRATYHSVSFDPRENFHNYSIHWTSDKLEWWIDSKLVRTLSYSAANGGYNYPQTPMTIRLGIWAGGDKKNSPSTIEWAGGLSNFSKDPYIMEAQNTEIRDFGSGSAYQWTDQSGSWESIGTIPGNSTAFKAIRKLQEPPTPSLMERFLALPSTTKLSVYCSLGAAFFLLFSALTFVCYKSRRKGRRERDAYEARLDKERQEASQDSEAFYQKNPVGWDTSSSQRLSYEKTSPVENHSPNEILQTLPSDVIDEVNTYNRPPPPIPKDDTSGTSIKQRSPNSNTDNPERTYVLRNKSFSSRNPAFYSTSRVEG</sequence>
<dbReference type="InterPro" id="IPR000757">
    <property type="entry name" value="Beta-glucanase-like"/>
</dbReference>
<dbReference type="GO" id="GO:0016020">
    <property type="term" value="C:membrane"/>
    <property type="evidence" value="ECO:0007669"/>
    <property type="project" value="UniProtKB-SubCell"/>
</dbReference>
<keyword evidence="14" id="KW-0812">Transmembrane</keyword>
<gene>
    <name evidence="16" type="ORF">EV44_g3003</name>
</gene>
<evidence type="ECO:0000256" key="13">
    <source>
        <dbReference type="SAM" id="MobiDB-lite"/>
    </source>
</evidence>
<dbReference type="GO" id="GO:0031505">
    <property type="term" value="P:fungal-type cell wall organization"/>
    <property type="evidence" value="ECO:0007669"/>
    <property type="project" value="TreeGrafter"/>
</dbReference>
<dbReference type="PANTHER" id="PTHR10963">
    <property type="entry name" value="GLYCOSYL HYDROLASE-RELATED"/>
    <property type="match status" value="1"/>
</dbReference>
<dbReference type="GO" id="GO:0005975">
    <property type="term" value="P:carbohydrate metabolic process"/>
    <property type="evidence" value="ECO:0007669"/>
    <property type="project" value="InterPro"/>
</dbReference>
<dbReference type="GO" id="GO:0016757">
    <property type="term" value="F:glycosyltransferase activity"/>
    <property type="evidence" value="ECO:0007669"/>
    <property type="project" value="UniProtKB-KW"/>
</dbReference>
<keyword evidence="9" id="KW-0325">Glycoprotein</keyword>
<proteinExistence type="inferred from homology"/>
<dbReference type="Gene3D" id="2.60.120.200">
    <property type="match status" value="1"/>
</dbReference>
<keyword evidence="17" id="KW-1185">Reference proteome</keyword>
<comment type="similarity">
    <text evidence="12">Belongs to the glycosyl hydrolase 16 family. CRH1 subfamily.</text>
</comment>
<dbReference type="PROSITE" id="PS51762">
    <property type="entry name" value="GH16_2"/>
    <property type="match status" value="1"/>
</dbReference>
<feature type="compositionally biased region" description="Polar residues" evidence="13">
    <location>
        <begin position="387"/>
        <end position="401"/>
    </location>
</feature>
<dbReference type="Proteomes" id="UP000030854">
    <property type="component" value="Unassembled WGS sequence"/>
</dbReference>
<accession>A0A0B1PFK0</accession>
<dbReference type="InterPro" id="IPR013320">
    <property type="entry name" value="ConA-like_dom_sf"/>
</dbReference>
<dbReference type="HOGENOM" id="CLU_027506_1_1_1"/>
<evidence type="ECO:0000313" key="17">
    <source>
        <dbReference type="Proteomes" id="UP000030854"/>
    </source>
</evidence>
<evidence type="ECO:0000256" key="5">
    <source>
        <dbReference type="ARBA" id="ARBA00022679"/>
    </source>
</evidence>
<evidence type="ECO:0000256" key="9">
    <source>
        <dbReference type="ARBA" id="ARBA00023180"/>
    </source>
</evidence>
<dbReference type="SUPFAM" id="SSF49899">
    <property type="entry name" value="Concanavalin A-like lectins/glucanases"/>
    <property type="match status" value="1"/>
</dbReference>
<dbReference type="GO" id="GO:0009277">
    <property type="term" value="C:fungal-type cell wall"/>
    <property type="evidence" value="ECO:0007669"/>
    <property type="project" value="TreeGrafter"/>
</dbReference>
<dbReference type="CDD" id="cd02183">
    <property type="entry name" value="GH16_fungal_CRH1_transglycosylase"/>
    <property type="match status" value="1"/>
</dbReference>
<dbReference type="PANTHER" id="PTHR10963:SF27">
    <property type="entry name" value="GLYCOSIDASE-RELATED"/>
    <property type="match status" value="1"/>
</dbReference>
<keyword evidence="8 14" id="KW-0472">Membrane</keyword>
<evidence type="ECO:0000256" key="6">
    <source>
        <dbReference type="ARBA" id="ARBA00022729"/>
    </source>
</evidence>
<feature type="compositionally biased region" description="Polar residues" evidence="13">
    <location>
        <begin position="412"/>
        <end position="429"/>
    </location>
</feature>
<dbReference type="STRING" id="52586.A0A0B1PFK0"/>
<comment type="catalytic activity">
    <reaction evidence="1">
        <text>Random endo-hydrolysis of N-acetyl-beta-D-glucosaminide (1-&gt;4)-beta-linkages in chitin and chitodextrins.</text>
        <dbReference type="EC" id="3.2.1.14"/>
    </reaction>
</comment>
<dbReference type="Pfam" id="PF00722">
    <property type="entry name" value="Glyco_hydro_16"/>
    <property type="match status" value="1"/>
</dbReference>
<name>A0A0B1PFK0_UNCNE</name>
<evidence type="ECO:0000256" key="4">
    <source>
        <dbReference type="ARBA" id="ARBA00022676"/>
    </source>
</evidence>
<evidence type="ECO:0000256" key="8">
    <source>
        <dbReference type="ARBA" id="ARBA00023136"/>
    </source>
</evidence>
<evidence type="ECO:0000256" key="14">
    <source>
        <dbReference type="SAM" id="Phobius"/>
    </source>
</evidence>
<dbReference type="AlphaFoldDB" id="A0A0B1PFK0"/>
<feature type="transmembrane region" description="Helical" evidence="14">
    <location>
        <begin position="274"/>
        <end position="296"/>
    </location>
</feature>
<evidence type="ECO:0000256" key="1">
    <source>
        <dbReference type="ARBA" id="ARBA00000822"/>
    </source>
</evidence>
<keyword evidence="4" id="KW-0328">Glycosyltransferase</keyword>
<evidence type="ECO:0000259" key="15">
    <source>
        <dbReference type="PROSITE" id="PS51762"/>
    </source>
</evidence>
<keyword evidence="10" id="KW-0326">Glycosidase</keyword>
<protein>
    <recommendedName>
        <fullName evidence="3">chitinase</fullName>
        <ecNumber evidence="3">3.2.1.14</ecNumber>
    </recommendedName>
</protein>
<dbReference type="InterPro" id="IPR050546">
    <property type="entry name" value="Glycosyl_Hydrlase_16"/>
</dbReference>
<evidence type="ECO:0000256" key="7">
    <source>
        <dbReference type="ARBA" id="ARBA00022801"/>
    </source>
</evidence>
<feature type="compositionally biased region" description="Polar residues" evidence="13">
    <location>
        <begin position="336"/>
        <end position="364"/>
    </location>
</feature>
<evidence type="ECO:0000256" key="11">
    <source>
        <dbReference type="ARBA" id="ARBA00023316"/>
    </source>
</evidence>
<evidence type="ECO:0000313" key="16">
    <source>
        <dbReference type="EMBL" id="KHJ36085.1"/>
    </source>
</evidence>
<evidence type="ECO:0000256" key="10">
    <source>
        <dbReference type="ARBA" id="ARBA00023295"/>
    </source>
</evidence>
<evidence type="ECO:0000256" key="3">
    <source>
        <dbReference type="ARBA" id="ARBA00012729"/>
    </source>
</evidence>
<dbReference type="GO" id="GO:0008843">
    <property type="term" value="F:endochitinase activity"/>
    <property type="evidence" value="ECO:0007669"/>
    <property type="project" value="UniProtKB-EC"/>
</dbReference>
<keyword evidence="5" id="KW-0808">Transferase</keyword>
<feature type="domain" description="GH16" evidence="15">
    <location>
        <begin position="1"/>
        <end position="204"/>
    </location>
</feature>
<keyword evidence="6" id="KW-0732">Signal</keyword>
<comment type="subcellular location">
    <subcellularLocation>
        <location evidence="2">Membrane</location>
    </subcellularLocation>
</comment>
<reference evidence="16 17" key="1">
    <citation type="journal article" date="2014" name="BMC Genomics">
        <title>Adaptive genomic structural variation in the grape powdery mildew pathogen, Erysiphe necator.</title>
        <authorList>
            <person name="Jones L."/>
            <person name="Riaz S."/>
            <person name="Morales-Cruz A."/>
            <person name="Amrine K.C."/>
            <person name="McGuire B."/>
            <person name="Gubler W.D."/>
            <person name="Walker M.A."/>
            <person name="Cantu D."/>
        </authorList>
    </citation>
    <scope>NUCLEOTIDE SEQUENCE [LARGE SCALE GENOMIC DNA]</scope>
    <source>
        <strain evidence="17">c</strain>
    </source>
</reference>
<comment type="caution">
    <text evidence="16">The sequence shown here is derived from an EMBL/GenBank/DDBJ whole genome shotgun (WGS) entry which is preliminary data.</text>
</comment>
<keyword evidence="7" id="KW-0378">Hydrolase</keyword>
<evidence type="ECO:0000256" key="12">
    <source>
        <dbReference type="ARBA" id="ARBA00038074"/>
    </source>
</evidence>
<organism evidence="16 17">
    <name type="scientific">Uncinula necator</name>
    <name type="common">Grape powdery mildew</name>
    <dbReference type="NCBI Taxonomy" id="52586"/>
    <lineage>
        <taxon>Eukaryota</taxon>
        <taxon>Fungi</taxon>
        <taxon>Dikarya</taxon>
        <taxon>Ascomycota</taxon>
        <taxon>Pezizomycotina</taxon>
        <taxon>Leotiomycetes</taxon>
        <taxon>Erysiphales</taxon>
        <taxon>Erysiphaceae</taxon>
        <taxon>Erysiphe</taxon>
    </lineage>
</organism>
<feature type="region of interest" description="Disordered" evidence="13">
    <location>
        <begin position="313"/>
        <end position="429"/>
    </location>
</feature>
<keyword evidence="11" id="KW-0961">Cell wall biogenesis/degradation</keyword>
<dbReference type="EMBL" id="JNVN01000148">
    <property type="protein sequence ID" value="KHJ36085.1"/>
    <property type="molecule type" value="Genomic_DNA"/>
</dbReference>
<evidence type="ECO:0000256" key="2">
    <source>
        <dbReference type="ARBA" id="ARBA00004370"/>
    </source>
</evidence>
<dbReference type="EC" id="3.2.1.14" evidence="3"/>